<accession>A0A5J6WCJ5</accession>
<organism evidence="2 3">
    <name type="scientific">Borrelia maritima</name>
    <dbReference type="NCBI Taxonomy" id="2761123"/>
    <lineage>
        <taxon>Bacteria</taxon>
        <taxon>Pseudomonadati</taxon>
        <taxon>Spirochaetota</taxon>
        <taxon>Spirochaetia</taxon>
        <taxon>Spirochaetales</taxon>
        <taxon>Borreliaceae</taxon>
        <taxon>Borrelia</taxon>
    </lineage>
</organism>
<dbReference type="RefSeq" id="WP_151553178.1">
    <property type="nucleotide sequence ID" value="NZ_CP044540.1"/>
</dbReference>
<dbReference type="PROSITE" id="PS51257">
    <property type="entry name" value="PROKAR_LIPOPROTEIN"/>
    <property type="match status" value="1"/>
</dbReference>
<name>A0A5J6WCJ5_9SPIR</name>
<keyword evidence="3" id="KW-1185">Reference proteome</keyword>
<protein>
    <submittedName>
        <fullName evidence="2">Lipoprotein P35</fullName>
    </submittedName>
</protein>
<keyword evidence="2" id="KW-0614">Plasmid</keyword>
<proteinExistence type="predicted"/>
<dbReference type="AlphaFoldDB" id="A0A5J6WCJ5"/>
<evidence type="ECO:0000313" key="2">
    <source>
        <dbReference type="EMBL" id="QFI15076.1"/>
    </source>
</evidence>
<dbReference type="Proteomes" id="UP000326393">
    <property type="component" value="Plasmid lp17"/>
</dbReference>
<dbReference type="OrthoDB" id="352266at2"/>
<feature type="region of interest" description="Disordered" evidence="1">
    <location>
        <begin position="29"/>
        <end position="62"/>
    </location>
</feature>
<evidence type="ECO:0000313" key="3">
    <source>
        <dbReference type="Proteomes" id="UP000326393"/>
    </source>
</evidence>
<dbReference type="KEGG" id="bmat:DB723_05135"/>
<evidence type="ECO:0000256" key="1">
    <source>
        <dbReference type="SAM" id="MobiDB-lite"/>
    </source>
</evidence>
<dbReference type="Gene3D" id="1.10.3160.10">
    <property type="entry name" value="Bbcrasp-1"/>
    <property type="match status" value="1"/>
</dbReference>
<keyword evidence="2" id="KW-0449">Lipoprotein</keyword>
<sequence>MKYNIITGLFVFLFLACNLDSNDNQKDMRYQSSKKGLKSNKKGFKSNQETPSNQKEGHNKKTKNTMLNDLLNLIEKAHADKEKYREKLEKEPKEQYGISAFTTLSWADLQGEKISANTERSKKYRKHVYSILNTIDDNELKNFSKIITSVGQIQFTFNTLNALGYTLENMISSLYSKKDSLKEIEISSLEKVKNLFEKLLSTTSIVSKMMRELLLDYQNDVNSIKTDINKLKSHTDKIFYQMAEKSKKTEELKNNIFSIINNLSESMY</sequence>
<gene>
    <name evidence="2" type="ORF">DB723_05135</name>
</gene>
<dbReference type="Pfam" id="PF05714">
    <property type="entry name" value="PFam54_60"/>
    <property type="match status" value="1"/>
</dbReference>
<feature type="compositionally biased region" description="Basic residues" evidence="1">
    <location>
        <begin position="35"/>
        <end position="44"/>
    </location>
</feature>
<dbReference type="InterPro" id="IPR008421">
    <property type="entry name" value="Borrelia_lipoprotein_PFam54/60"/>
</dbReference>
<geneLocation type="plasmid" evidence="2 3">
    <name>lp17</name>
</geneLocation>
<reference evidence="2 3" key="1">
    <citation type="journal article" date="2020" name="Int. J. Syst. Evol. Microbiol.">
        <title>Borrelia maritima sp. nov., a novel species of the Borrelia burgdorferi sensu lato complex, occupying a basal position to North American species.</title>
        <authorList>
            <person name="Margos G."/>
            <person name="Fedorova N."/>
            <person name="Becker N.S."/>
            <person name="Kleinjan J.E."/>
            <person name="Marosevic D."/>
            <person name="Krebs S."/>
            <person name="Hui L."/>
            <person name="Fingerle V."/>
            <person name="Lane R.S."/>
        </authorList>
    </citation>
    <scope>NUCLEOTIDE SEQUENCE [LARGE SCALE GENOMIC DNA]</scope>
    <source>
        <strain evidence="2 3">CA690</strain>
    </source>
</reference>
<dbReference type="EMBL" id="CP044540">
    <property type="protein sequence ID" value="QFI15076.1"/>
    <property type="molecule type" value="Genomic_DNA"/>
</dbReference>